<sequence length="243" mass="28005">MLTVYHGSTCRIEEPLAGVCRPNLDFGIGFYVTDLKEQAVRWALRTAEVRHKDEAWLNVYSLDMDVCRVLPYRYLCFETYDADWLDFVVACRQGRNLWSAYDMIEGGIADDRVIRTIDLYMRGDYTREEALARLIHQEPNNQICIINQEIIDRCLCFTEAFLLPKTPAPLVVPGAADTVMQGKYRGVIELLASRLRISADKALDLFYNSDTYKCLTLRNGDLLLKSDLYILDEIIRELQDKQG</sequence>
<dbReference type="EMBL" id="CZBM01000004">
    <property type="protein sequence ID" value="CUQ07772.1"/>
    <property type="molecule type" value="Genomic_DNA"/>
</dbReference>
<dbReference type="Proteomes" id="UP000450599">
    <property type="component" value="Unassembled WGS sequence"/>
</dbReference>
<dbReference type="InterPro" id="IPR025051">
    <property type="entry name" value="DUF3990"/>
</dbReference>
<dbReference type="Proteomes" id="UP000463337">
    <property type="component" value="Unassembled WGS sequence"/>
</dbReference>
<reference evidence="10 11" key="4">
    <citation type="journal article" date="2019" name="Nat. Med.">
        <title>A library of human gut bacterial isolates paired with longitudinal multiomics data enables mechanistic microbiome research.</title>
        <authorList>
            <person name="Poyet M."/>
            <person name="Groussin M."/>
            <person name="Gibbons S.M."/>
            <person name="Avila-Pacheco J."/>
            <person name="Jiang X."/>
            <person name="Kearney S.M."/>
            <person name="Perrotta A.R."/>
            <person name="Berdy B."/>
            <person name="Zhao S."/>
            <person name="Lieberman T.D."/>
            <person name="Swanson P.K."/>
            <person name="Smith M."/>
            <person name="Roesemann S."/>
            <person name="Alexander J.E."/>
            <person name="Rich S.A."/>
            <person name="Livny J."/>
            <person name="Vlamakis H."/>
            <person name="Clish C."/>
            <person name="Bullock K."/>
            <person name="Deik A."/>
            <person name="Scott J."/>
            <person name="Pierce K.A."/>
            <person name="Xavier R.J."/>
            <person name="Alm E.J."/>
        </authorList>
    </citation>
    <scope>NUCLEOTIDE SEQUENCE [LARGE SCALE GENOMIC DNA]</scope>
    <source>
        <strain evidence="5 12">BIOML-A10</strain>
        <strain evidence="4 10">BIOML-A11</strain>
        <strain evidence="3 11">BIOML-A41</strain>
    </source>
</reference>
<evidence type="ECO:0000313" key="7">
    <source>
        <dbReference type="EMBL" id="QJE29085.1"/>
    </source>
</evidence>
<evidence type="ECO:0000313" key="12">
    <source>
        <dbReference type="Proteomes" id="UP000471216"/>
    </source>
</evidence>
<evidence type="ECO:0000313" key="10">
    <source>
        <dbReference type="Proteomes" id="UP000450599"/>
    </source>
</evidence>
<reference evidence="9" key="2">
    <citation type="submission" date="2017-04" db="EMBL/GenBank/DDBJ databases">
        <title>Function of individual gut microbiota members based on whole genome sequencing of pure cultures obtained from chicken caecum.</title>
        <authorList>
            <person name="Medvecky M."/>
            <person name="Cejkova D."/>
            <person name="Polansky O."/>
            <person name="Karasova D."/>
            <person name="Kubasova T."/>
            <person name="Cizek A."/>
            <person name="Rychlik I."/>
        </authorList>
    </citation>
    <scope>NUCLEOTIDE SEQUENCE [LARGE SCALE GENOMIC DNA]</scope>
    <source>
        <strain evidence="9">An199</strain>
    </source>
</reference>
<evidence type="ECO:0000313" key="4">
    <source>
        <dbReference type="EMBL" id="MRY84747.1"/>
    </source>
</evidence>
<dbReference type="AlphaFoldDB" id="A0A174THA7"/>
<evidence type="ECO:0000313" key="1">
    <source>
        <dbReference type="EMBL" id="CUQ07772.1"/>
    </source>
</evidence>
<reference evidence="1 8" key="1">
    <citation type="submission" date="2015-09" db="EMBL/GenBank/DDBJ databases">
        <authorList>
            <consortium name="Pathogen Informatics"/>
        </authorList>
    </citation>
    <scope>NUCLEOTIDE SEQUENCE [LARGE SCALE GENOMIC DNA]</scope>
    <source>
        <strain evidence="1 8">2789STDY5834948</strain>
    </source>
</reference>
<name>A0A174THA7_PARDI</name>
<dbReference type="Proteomes" id="UP000501982">
    <property type="component" value="Chromosome"/>
</dbReference>
<evidence type="ECO:0000313" key="11">
    <source>
        <dbReference type="Proteomes" id="UP000463337"/>
    </source>
</evidence>
<dbReference type="Proteomes" id="UP001210126">
    <property type="component" value="Unassembled WGS sequence"/>
</dbReference>
<evidence type="ECO:0000313" key="2">
    <source>
        <dbReference type="EMBL" id="MDB9005586.1"/>
    </source>
</evidence>
<evidence type="ECO:0000313" key="8">
    <source>
        <dbReference type="Proteomes" id="UP000095332"/>
    </source>
</evidence>
<protein>
    <submittedName>
        <fullName evidence="2">DUF3990 domain-containing protein</fullName>
    </submittedName>
</protein>
<reference evidence="6" key="3">
    <citation type="journal article" date="2018" name="BMC Genomics">
        <title>Whole genome sequencing and function prediction of 133 gut anaerobes isolated from chicken caecum in pure cultures.</title>
        <authorList>
            <person name="Medvecky M."/>
            <person name="Cejkova D."/>
            <person name="Polansky O."/>
            <person name="Karasova D."/>
            <person name="Kubasova T."/>
            <person name="Cizek A."/>
            <person name="Rychlik I."/>
        </authorList>
    </citation>
    <scope>NUCLEOTIDE SEQUENCE</scope>
    <source>
        <strain evidence="6">An199</strain>
    </source>
</reference>
<dbReference type="EMBL" id="NFJX01000002">
    <property type="protein sequence ID" value="OUP21833.1"/>
    <property type="molecule type" value="Genomic_DNA"/>
</dbReference>
<reference evidence="2" key="6">
    <citation type="submission" date="2023-01" db="EMBL/GenBank/DDBJ databases">
        <title>Human gut microbiome strain richness.</title>
        <authorList>
            <person name="Chen-Liaw A."/>
        </authorList>
    </citation>
    <scope>NUCLEOTIDE SEQUENCE</scope>
    <source>
        <strain evidence="2">RTP21484st1_E5_RTP21484_190118</strain>
    </source>
</reference>
<dbReference type="EMBL" id="JAQMPJ010000008">
    <property type="protein sequence ID" value="MDB9005586.1"/>
    <property type="molecule type" value="Genomic_DNA"/>
</dbReference>
<dbReference type="GeneID" id="93522333"/>
<reference evidence="7 13" key="5">
    <citation type="submission" date="2020-04" db="EMBL/GenBank/DDBJ databases">
        <title>Complete Genomes and Methylome analysis of CBBP consortium that reverse antibiotic-induced susceptibility to vancomycin-resistant Enterococcus faecium infection.</title>
        <authorList>
            <person name="Fomenkov A."/>
            <person name="Zhang Z."/>
            <person name="Pamer E."/>
            <person name="Roberts R.J."/>
        </authorList>
    </citation>
    <scope>NUCLEOTIDE SEQUENCE [LARGE SCALE GENOMIC DNA]</scope>
    <source>
        <strain evidence="13">CBBP</strain>
        <strain evidence="7">CBBP-1</strain>
    </source>
</reference>
<dbReference type="EMBL" id="WKMX01000006">
    <property type="protein sequence ID" value="MRZ06083.1"/>
    <property type="molecule type" value="Genomic_DNA"/>
</dbReference>
<dbReference type="EMBL" id="WKLT01000014">
    <property type="protein sequence ID" value="MRY59173.1"/>
    <property type="molecule type" value="Genomic_DNA"/>
</dbReference>
<evidence type="ECO:0000313" key="9">
    <source>
        <dbReference type="Proteomes" id="UP000195950"/>
    </source>
</evidence>
<dbReference type="EMBL" id="CP051672">
    <property type="protein sequence ID" value="QJE29085.1"/>
    <property type="molecule type" value="Genomic_DNA"/>
</dbReference>
<proteinExistence type="predicted"/>
<dbReference type="Pfam" id="PF13151">
    <property type="entry name" value="DUF3990"/>
    <property type="match status" value="1"/>
</dbReference>
<evidence type="ECO:0000313" key="3">
    <source>
        <dbReference type="EMBL" id="MRY59173.1"/>
    </source>
</evidence>
<organism evidence="6 9">
    <name type="scientific">Parabacteroides distasonis</name>
    <dbReference type="NCBI Taxonomy" id="823"/>
    <lineage>
        <taxon>Bacteria</taxon>
        <taxon>Pseudomonadati</taxon>
        <taxon>Bacteroidota</taxon>
        <taxon>Bacteroidia</taxon>
        <taxon>Bacteroidales</taxon>
        <taxon>Tannerellaceae</taxon>
        <taxon>Parabacteroides</taxon>
    </lineage>
</organism>
<accession>A0A174THA7</accession>
<dbReference type="Proteomes" id="UP000195950">
    <property type="component" value="Unassembled WGS sequence"/>
</dbReference>
<dbReference type="EMBL" id="WKMW01000009">
    <property type="protein sequence ID" value="MRY84747.1"/>
    <property type="molecule type" value="Genomic_DNA"/>
</dbReference>
<gene>
    <name evidence="6" type="ORF">B5F32_02135</name>
    <name evidence="1" type="ORF">ERS852560_01358</name>
    <name evidence="5" type="ORF">GKD54_07595</name>
    <name evidence="4" type="ORF">GKD58_10845</name>
    <name evidence="3" type="ORF">GKD59_14920</name>
    <name evidence="7" type="ORF">HHO38_12540</name>
    <name evidence="2" type="ORF">PN599_11300</name>
</gene>
<dbReference type="Proteomes" id="UP000095332">
    <property type="component" value="Unassembled WGS sequence"/>
</dbReference>
<evidence type="ECO:0000313" key="13">
    <source>
        <dbReference type="Proteomes" id="UP000501982"/>
    </source>
</evidence>
<dbReference type="RefSeq" id="WP_008773742.1">
    <property type="nucleotide sequence ID" value="NZ_CACRUW010000014.1"/>
</dbReference>
<dbReference type="Proteomes" id="UP000471216">
    <property type="component" value="Unassembled WGS sequence"/>
</dbReference>
<evidence type="ECO:0000313" key="6">
    <source>
        <dbReference type="EMBL" id="OUP21833.1"/>
    </source>
</evidence>
<evidence type="ECO:0000313" key="5">
    <source>
        <dbReference type="EMBL" id="MRZ06083.1"/>
    </source>
</evidence>